<evidence type="ECO:0000313" key="2">
    <source>
        <dbReference type="EMBL" id="AWI68353.1"/>
    </source>
</evidence>
<organism evidence="2">
    <name type="scientific">Pediastrum duplex</name>
    <name type="common">Green alga</name>
    <dbReference type="NCBI Taxonomy" id="3105"/>
    <lineage>
        <taxon>Eukaryota</taxon>
        <taxon>Viridiplantae</taxon>
        <taxon>Chlorophyta</taxon>
        <taxon>core chlorophytes</taxon>
        <taxon>Chlorophyceae</taxon>
        <taxon>CS clade</taxon>
        <taxon>Sphaeropleales</taxon>
        <taxon>Hydrodictyaceae</taxon>
        <taxon>Pediastrum</taxon>
    </lineage>
</organism>
<name>A0A2U8GI81_PEDDU</name>
<reference evidence="2" key="1">
    <citation type="journal article" date="2018" name="Am. J. Bot.">
        <title>Organellar phylogenomics inform systematics in the green algal family Hydrodictyaceae (Chlorophyceae) and provide clues to the complex evolutionary history of plastid genomes in the green algal tree of life.</title>
        <authorList>
            <person name="McManus H.A."/>
            <person name="Fucikova K."/>
            <person name="Lewis P.O."/>
            <person name="Lewis L.A."/>
            <person name="Karol K.G."/>
        </authorList>
    </citation>
    <scope>NUCLEOTIDE SEQUENCE</scope>
</reference>
<protein>
    <submittedName>
        <fullName evidence="2">Uncharacterized protein</fullName>
    </submittedName>
</protein>
<keyword evidence="2" id="KW-0150">Chloroplast</keyword>
<sequence length="129" mass="14398">MHTNVNKPKSLEAKLKHGICSFTSSRFFFVPSSFASVKFSLHLGSSMHPHSGRLLSLRSRFGVAEAPRTAATSFARCASATPKRNRSEGSRRSEGEAKQLLLCIGSFRFGEAKRRSKRKRRQSRAKTLN</sequence>
<accession>A0A2U8GI81</accession>
<keyword evidence="2" id="KW-0934">Plastid</keyword>
<proteinExistence type="predicted"/>
<dbReference type="EMBL" id="MF276979">
    <property type="protein sequence ID" value="AWI68353.1"/>
    <property type="molecule type" value="Genomic_DNA"/>
</dbReference>
<dbReference type="AlphaFoldDB" id="A0A2U8GI81"/>
<feature type="region of interest" description="Disordered" evidence="1">
    <location>
        <begin position="74"/>
        <end position="95"/>
    </location>
</feature>
<evidence type="ECO:0000256" key="1">
    <source>
        <dbReference type="SAM" id="MobiDB-lite"/>
    </source>
</evidence>
<feature type="compositionally biased region" description="Basic and acidic residues" evidence="1">
    <location>
        <begin position="85"/>
        <end position="95"/>
    </location>
</feature>
<geneLocation type="chloroplast" evidence="2"/>